<dbReference type="OrthoDB" id="1450284at2"/>
<accession>A0A5B7TSX9</accession>
<evidence type="ECO:0000313" key="1">
    <source>
        <dbReference type="EMBL" id="QCX39318.1"/>
    </source>
</evidence>
<name>A0A5B7TSX9_9FLAO</name>
<proteinExistence type="predicted"/>
<sequence>MCHGPGEGTREAELRLCRKKNAYAAIEKKLDRHAIIPERFSNKNCENEKFSEAEVNVLLKAPYRSFSKKSFIVFNIVDYIEQFKV</sequence>
<dbReference type="KEGG" id="fbe:FF125_13045"/>
<reference evidence="1 2" key="1">
    <citation type="submission" date="2019-05" db="EMBL/GenBank/DDBJ databases">
        <title>Algicella ahnfeltiae gen. nov., sp. nov., a novel marine bacterium of the family Flavobacteriaceae isolated from a red alga.</title>
        <authorList>
            <person name="Nedashkovskaya O.I."/>
            <person name="Kukhlevskiy A.D."/>
            <person name="Kim S.-G."/>
            <person name="Zhukova N.V."/>
            <person name="Mikhailov V.V."/>
        </authorList>
    </citation>
    <scope>NUCLEOTIDE SEQUENCE [LARGE SCALE GENOMIC DNA]</scope>
    <source>
        <strain evidence="1 2">10Alg115</strain>
    </source>
</reference>
<organism evidence="1 2">
    <name type="scientific">Aureibaculum algae</name>
    <dbReference type="NCBI Taxonomy" id="2584122"/>
    <lineage>
        <taxon>Bacteria</taxon>
        <taxon>Pseudomonadati</taxon>
        <taxon>Bacteroidota</taxon>
        <taxon>Flavobacteriia</taxon>
        <taxon>Flavobacteriales</taxon>
        <taxon>Flavobacteriaceae</taxon>
        <taxon>Aureibaculum</taxon>
    </lineage>
</organism>
<gene>
    <name evidence="1" type="ORF">FF125_13045</name>
</gene>
<dbReference type="Proteomes" id="UP000306229">
    <property type="component" value="Chromosome"/>
</dbReference>
<dbReference type="RefSeq" id="WP_138950177.1">
    <property type="nucleotide sequence ID" value="NZ_CP040749.1"/>
</dbReference>
<keyword evidence="2" id="KW-1185">Reference proteome</keyword>
<dbReference type="EMBL" id="CP040749">
    <property type="protein sequence ID" value="QCX39318.1"/>
    <property type="molecule type" value="Genomic_DNA"/>
</dbReference>
<evidence type="ECO:0000313" key="2">
    <source>
        <dbReference type="Proteomes" id="UP000306229"/>
    </source>
</evidence>
<dbReference type="AlphaFoldDB" id="A0A5B7TSX9"/>
<protein>
    <submittedName>
        <fullName evidence="1">Uncharacterized protein</fullName>
    </submittedName>
</protein>